<dbReference type="GO" id="GO:0052621">
    <property type="term" value="F:diguanylate cyclase activity"/>
    <property type="evidence" value="ECO:0007669"/>
    <property type="project" value="UniProtKB-EC"/>
</dbReference>
<dbReference type="PANTHER" id="PTHR45138:SF9">
    <property type="entry name" value="DIGUANYLATE CYCLASE DGCM-RELATED"/>
    <property type="match status" value="1"/>
</dbReference>
<evidence type="ECO:0000259" key="4">
    <source>
        <dbReference type="PROSITE" id="PS50887"/>
    </source>
</evidence>
<accession>U3CPP8</accession>
<evidence type="ECO:0000256" key="1">
    <source>
        <dbReference type="ARBA" id="ARBA00012528"/>
    </source>
</evidence>
<comment type="catalytic activity">
    <reaction evidence="2">
        <text>2 GTP = 3',3'-c-di-GMP + 2 diphosphate</text>
        <dbReference type="Rhea" id="RHEA:24898"/>
        <dbReference type="ChEBI" id="CHEBI:33019"/>
        <dbReference type="ChEBI" id="CHEBI:37565"/>
        <dbReference type="ChEBI" id="CHEBI:58805"/>
        <dbReference type="EC" id="2.7.7.65"/>
    </reaction>
</comment>
<keyword evidence="6" id="KW-1185">Reference proteome</keyword>
<feature type="transmembrane region" description="Helical" evidence="3">
    <location>
        <begin position="286"/>
        <end position="308"/>
    </location>
</feature>
<dbReference type="GO" id="GO:1902201">
    <property type="term" value="P:negative regulation of bacterial-type flagellum-dependent cell motility"/>
    <property type="evidence" value="ECO:0007669"/>
    <property type="project" value="TreeGrafter"/>
</dbReference>
<evidence type="ECO:0000256" key="2">
    <source>
        <dbReference type="ARBA" id="ARBA00034247"/>
    </source>
</evidence>
<dbReference type="PANTHER" id="PTHR45138">
    <property type="entry name" value="REGULATORY COMPONENTS OF SENSORY TRANSDUCTION SYSTEM"/>
    <property type="match status" value="1"/>
</dbReference>
<feature type="domain" description="GGDEF" evidence="4">
    <location>
        <begin position="479"/>
        <end position="611"/>
    </location>
</feature>
<dbReference type="Gene3D" id="3.30.70.270">
    <property type="match status" value="1"/>
</dbReference>
<dbReference type="EMBL" id="BATM01000025">
    <property type="protein sequence ID" value="GAD80118.1"/>
    <property type="molecule type" value="Genomic_DNA"/>
</dbReference>
<reference evidence="5 6" key="1">
    <citation type="submission" date="2013-09" db="EMBL/GenBank/DDBJ databases">
        <title>Whole genome shotgun sequence of Vibrio ezurae NBRC 102218.</title>
        <authorList>
            <person name="Yoshida I."/>
            <person name="Hosoyama A."/>
            <person name="Numata M."/>
            <person name="Hashimoto M."/>
            <person name="Hosoyama Y."/>
            <person name="Tsuchikane K."/>
            <person name="Noguchi M."/>
            <person name="Hirakata S."/>
            <person name="Ichikawa N."/>
            <person name="Ohji S."/>
            <person name="Yamazoe A."/>
            <person name="Fujita N."/>
        </authorList>
    </citation>
    <scope>NUCLEOTIDE SEQUENCE [LARGE SCALE GENOMIC DNA]</scope>
    <source>
        <strain evidence="5 6">NBRC 102218</strain>
    </source>
</reference>
<keyword evidence="3" id="KW-0812">Transmembrane</keyword>
<keyword evidence="3" id="KW-0472">Membrane</keyword>
<evidence type="ECO:0000313" key="6">
    <source>
        <dbReference type="Proteomes" id="UP000016562"/>
    </source>
</evidence>
<comment type="caution">
    <text evidence="5">The sequence shown here is derived from an EMBL/GenBank/DDBJ whole genome shotgun (WGS) entry which is preliminary data.</text>
</comment>
<dbReference type="eggNOG" id="COG5001">
    <property type="taxonomic scope" value="Bacteria"/>
</dbReference>
<dbReference type="STRING" id="1219080.VEZ01S_25_00010"/>
<dbReference type="NCBIfam" id="TIGR00254">
    <property type="entry name" value="GGDEF"/>
    <property type="match status" value="1"/>
</dbReference>
<protein>
    <recommendedName>
        <fullName evidence="1">diguanylate cyclase</fullName>
        <ecNumber evidence="1">2.7.7.65</ecNumber>
    </recommendedName>
</protein>
<organism evidence="5 6">
    <name type="scientific">Vibrio ezurae NBRC 102218</name>
    <dbReference type="NCBI Taxonomy" id="1219080"/>
    <lineage>
        <taxon>Bacteria</taxon>
        <taxon>Pseudomonadati</taxon>
        <taxon>Pseudomonadota</taxon>
        <taxon>Gammaproteobacteria</taxon>
        <taxon>Vibrionales</taxon>
        <taxon>Vibrionaceae</taxon>
        <taxon>Vibrio</taxon>
    </lineage>
</organism>
<dbReference type="InterPro" id="IPR000160">
    <property type="entry name" value="GGDEF_dom"/>
</dbReference>
<gene>
    <name evidence="5" type="ORF">VEZ01S_25_00010</name>
</gene>
<dbReference type="Proteomes" id="UP000016562">
    <property type="component" value="Unassembled WGS sequence"/>
</dbReference>
<dbReference type="CDD" id="cd01949">
    <property type="entry name" value="GGDEF"/>
    <property type="match status" value="1"/>
</dbReference>
<evidence type="ECO:0000313" key="5">
    <source>
        <dbReference type="EMBL" id="GAD80118.1"/>
    </source>
</evidence>
<evidence type="ECO:0000256" key="3">
    <source>
        <dbReference type="SAM" id="Phobius"/>
    </source>
</evidence>
<dbReference type="RefSeq" id="WP_021713826.1">
    <property type="nucleotide sequence ID" value="NZ_BATM01000025.1"/>
</dbReference>
<dbReference type="EC" id="2.7.7.65" evidence="1"/>
<proteinExistence type="predicted"/>
<sequence>MVVLVTILIYVAYQHYHKVESEVISQSHANLRTATKLIQTQLESSRSSITSLNKALLLKNEQEANQQAIELIYSTENYNDILRYNPKKQTALSESDIDIAQHNHSQPKRIRMDNLTWTDMSFMHNNYQVSNLYQSRNNRWVIAVREKYPKRLEQYVIEYDLWYMSQTLIDLQTMSTGNVFVADRATGKILLHPNPDRIGKSASVYRYAVAGKVIQDDRSAPVSYYFAKQPKFSFDPQDNMVNDDPSGEVTYFFKSDPKLAVYNARNSLNWIYFSATSRSALFSHSYSLLLIFVLTATLLLIVVAYNYLNRELQIELTKLARSTDLYEFRKQVNVLLSRFCSRHRVQLCLYNHDSHTFYSIGHSGEEHAISMDKEYALDLLSSDIQYIRNIEQDPLASQIQVDKAFYRLPLLGHSGLLGVIFVESRTRTYASLVKLLRTYIETALSNVLLHRQLSLRDSATNQDNLFTLRNKISRYKDHKDVYLLTMDVDDLKGVNYQYGYTCGDQLILELTDIISAHFPSAFTLSTARVSGDEFCVLYHADNQQMAYSLADSLRDAVQTHRFKFDNSTIRFTVSVGVSQLQLSVDQTLTTSLQATERSKKKGKNLTIMNVTI</sequence>
<dbReference type="GO" id="GO:0005886">
    <property type="term" value="C:plasma membrane"/>
    <property type="evidence" value="ECO:0007669"/>
    <property type="project" value="TreeGrafter"/>
</dbReference>
<dbReference type="Pfam" id="PF00990">
    <property type="entry name" value="GGDEF"/>
    <property type="match status" value="1"/>
</dbReference>
<dbReference type="Gene3D" id="3.30.450.20">
    <property type="entry name" value="PAS domain"/>
    <property type="match status" value="1"/>
</dbReference>
<dbReference type="InterPro" id="IPR029787">
    <property type="entry name" value="Nucleotide_cyclase"/>
</dbReference>
<dbReference type="InterPro" id="IPR043128">
    <property type="entry name" value="Rev_trsase/Diguanyl_cyclase"/>
</dbReference>
<dbReference type="InterPro" id="IPR050469">
    <property type="entry name" value="Diguanylate_Cyclase"/>
</dbReference>
<dbReference type="SUPFAM" id="SSF55073">
    <property type="entry name" value="Nucleotide cyclase"/>
    <property type="match status" value="1"/>
</dbReference>
<dbReference type="PROSITE" id="PS50887">
    <property type="entry name" value="GGDEF"/>
    <property type="match status" value="1"/>
</dbReference>
<name>U3CPP8_9VIBR</name>
<dbReference type="AlphaFoldDB" id="U3CPP8"/>
<keyword evidence="3" id="KW-1133">Transmembrane helix</keyword>
<dbReference type="GO" id="GO:0043709">
    <property type="term" value="P:cell adhesion involved in single-species biofilm formation"/>
    <property type="evidence" value="ECO:0007669"/>
    <property type="project" value="TreeGrafter"/>
</dbReference>
<dbReference type="SMART" id="SM00267">
    <property type="entry name" value="GGDEF"/>
    <property type="match status" value="1"/>
</dbReference>